<dbReference type="AlphaFoldDB" id="X0TQE8"/>
<protein>
    <submittedName>
        <fullName evidence="1">Uncharacterized protein</fullName>
    </submittedName>
</protein>
<organism evidence="1">
    <name type="scientific">marine sediment metagenome</name>
    <dbReference type="NCBI Taxonomy" id="412755"/>
    <lineage>
        <taxon>unclassified sequences</taxon>
        <taxon>metagenomes</taxon>
        <taxon>ecological metagenomes</taxon>
    </lineage>
</organism>
<gene>
    <name evidence="1" type="ORF">S01H1_13744</name>
</gene>
<reference evidence="1" key="1">
    <citation type="journal article" date="2014" name="Front. Microbiol.">
        <title>High frequency of phylogenetically diverse reductive dehalogenase-homologous genes in deep subseafloor sedimentary metagenomes.</title>
        <authorList>
            <person name="Kawai M."/>
            <person name="Futagami T."/>
            <person name="Toyoda A."/>
            <person name="Takaki Y."/>
            <person name="Nishi S."/>
            <person name="Hori S."/>
            <person name="Arai W."/>
            <person name="Tsubouchi T."/>
            <person name="Morono Y."/>
            <person name="Uchiyama I."/>
            <person name="Ito T."/>
            <person name="Fujiyama A."/>
            <person name="Inagaki F."/>
            <person name="Takami H."/>
        </authorList>
    </citation>
    <scope>NUCLEOTIDE SEQUENCE</scope>
    <source>
        <strain evidence="1">Expedition CK06-06</strain>
    </source>
</reference>
<accession>X0TQE8</accession>
<evidence type="ECO:0000313" key="1">
    <source>
        <dbReference type="EMBL" id="GAF78355.1"/>
    </source>
</evidence>
<sequence>MITTEIYNGQGPGDQMWVYLTTRYIAHEKGYDFGIGHPEKWKLKNLNIDFGLTVTGGSNTKEGGPPISLPDGIANYYKERHTYHANYADCNISDVDPNSFDIKDDTKLEGLFHYSFLLKENSELFKEWLDLNSVIDRNPIVPGKVIANIRGGEYKGVPSLILPKKYWDLCLDRLGNPPVEIVTDDPEYALTLIPDGKIFKGTMIDHFENLFTADKLILSNSAFGFFPAALGNASGIIAPKYWSRWNISDGFWAMEMDKCHRFTYIDREGKE</sequence>
<proteinExistence type="predicted"/>
<name>X0TQE8_9ZZZZ</name>
<comment type="caution">
    <text evidence="1">The sequence shown here is derived from an EMBL/GenBank/DDBJ whole genome shotgun (WGS) entry which is preliminary data.</text>
</comment>
<dbReference type="EMBL" id="BARS01007104">
    <property type="protein sequence ID" value="GAF78355.1"/>
    <property type="molecule type" value="Genomic_DNA"/>
</dbReference>